<dbReference type="Proteomes" id="UP001347796">
    <property type="component" value="Unassembled WGS sequence"/>
</dbReference>
<reference evidence="3 4" key="1">
    <citation type="submission" date="2024-01" db="EMBL/GenBank/DDBJ databases">
        <title>The genome of the rayed Mediterranean limpet Patella caerulea (Linnaeus, 1758).</title>
        <authorList>
            <person name="Anh-Thu Weber A."/>
            <person name="Halstead-Nussloch G."/>
        </authorList>
    </citation>
    <scope>NUCLEOTIDE SEQUENCE [LARGE SCALE GENOMIC DNA]</scope>
    <source>
        <strain evidence="3">AATW-2023a</strain>
        <tissue evidence="3">Whole specimen</tissue>
    </source>
</reference>
<sequence>MLPVLLLVALASPVLSTPKKGFGLCGAAYRCGDTHALTGTSWWYNWHHDMGEYHNHKCTTKTPHGEYVPMIRFEQDVTSAKLPSNSKHILLFNEPNALGKGYMTPEKVAGFWKTIESKYPNQILVGPGLTSCDTHPEWCIGWYDRFFKACPKCRMNKIAVHAYHCDPYKIMQSLEKISKHFGRQLWLTEFACETSYNIDDNIRFMQTLIPLLEKASFIERYAWYCTRMNRSDKNHNWNLLNMDSPSLTKLGHVYNNIH</sequence>
<proteinExistence type="predicted"/>
<gene>
    <name evidence="3" type="ORF">SNE40_001044</name>
</gene>
<comment type="caution">
    <text evidence="3">The sequence shown here is derived from an EMBL/GenBank/DDBJ whole genome shotgun (WGS) entry which is preliminary data.</text>
</comment>
<organism evidence="3 4">
    <name type="scientific">Patella caerulea</name>
    <name type="common">Rayed Mediterranean limpet</name>
    <dbReference type="NCBI Taxonomy" id="87958"/>
    <lineage>
        <taxon>Eukaryota</taxon>
        <taxon>Metazoa</taxon>
        <taxon>Spiralia</taxon>
        <taxon>Lophotrochozoa</taxon>
        <taxon>Mollusca</taxon>
        <taxon>Gastropoda</taxon>
        <taxon>Patellogastropoda</taxon>
        <taxon>Patelloidea</taxon>
        <taxon>Patellidae</taxon>
        <taxon>Patella</taxon>
    </lineage>
</organism>
<accession>A0AAN8KLS1</accession>
<dbReference type="SUPFAM" id="SSF51445">
    <property type="entry name" value="(Trans)glycosidases"/>
    <property type="match status" value="1"/>
</dbReference>
<evidence type="ECO:0000259" key="2">
    <source>
        <dbReference type="Pfam" id="PF11790"/>
    </source>
</evidence>
<dbReference type="InterPro" id="IPR024655">
    <property type="entry name" value="Asl1_glyco_hydro_catalytic"/>
</dbReference>
<dbReference type="Pfam" id="PF11790">
    <property type="entry name" value="Glyco_hydro_cc"/>
    <property type="match status" value="1"/>
</dbReference>
<feature type="signal peptide" evidence="1">
    <location>
        <begin position="1"/>
        <end position="16"/>
    </location>
</feature>
<dbReference type="InterPro" id="IPR017853">
    <property type="entry name" value="GH"/>
</dbReference>
<name>A0AAN8KLS1_PATCE</name>
<feature type="chain" id="PRO_5042979547" description="Asl1-like glycosyl hydrolase catalytic domain-containing protein" evidence="1">
    <location>
        <begin position="17"/>
        <end position="258"/>
    </location>
</feature>
<keyword evidence="1" id="KW-0732">Signal</keyword>
<dbReference type="InterPro" id="IPR053183">
    <property type="entry name" value="ASL1"/>
</dbReference>
<keyword evidence="4" id="KW-1185">Reference proteome</keyword>
<evidence type="ECO:0000256" key="1">
    <source>
        <dbReference type="SAM" id="SignalP"/>
    </source>
</evidence>
<feature type="domain" description="Asl1-like glycosyl hydrolase catalytic" evidence="2">
    <location>
        <begin position="38"/>
        <end position="254"/>
    </location>
</feature>
<dbReference type="PANTHER" id="PTHR34154:SF3">
    <property type="entry name" value="ALKALI-SENSITIVE LINKAGE PROTEIN 1"/>
    <property type="match status" value="1"/>
</dbReference>
<dbReference type="AlphaFoldDB" id="A0AAN8KLS1"/>
<protein>
    <recommendedName>
        <fullName evidence="2">Asl1-like glycosyl hydrolase catalytic domain-containing protein</fullName>
    </recommendedName>
</protein>
<dbReference type="PANTHER" id="PTHR34154">
    <property type="entry name" value="ALKALI-SENSITIVE LINKAGE PROTEIN 1"/>
    <property type="match status" value="1"/>
</dbReference>
<evidence type="ECO:0000313" key="4">
    <source>
        <dbReference type="Proteomes" id="UP001347796"/>
    </source>
</evidence>
<dbReference type="EMBL" id="JAZGQO010000001">
    <property type="protein sequence ID" value="KAK6195662.1"/>
    <property type="molecule type" value="Genomic_DNA"/>
</dbReference>
<evidence type="ECO:0000313" key="3">
    <source>
        <dbReference type="EMBL" id="KAK6195662.1"/>
    </source>
</evidence>